<keyword evidence="5 6" id="KW-0472">Membrane</keyword>
<evidence type="ECO:0000256" key="1">
    <source>
        <dbReference type="ARBA" id="ARBA00004141"/>
    </source>
</evidence>
<dbReference type="Gene3D" id="1.10.3730.20">
    <property type="match status" value="1"/>
</dbReference>
<gene>
    <name evidence="8" type="ORF">Aco04nite_91930</name>
</gene>
<evidence type="ECO:0000313" key="8">
    <source>
        <dbReference type="EMBL" id="GIM84545.1"/>
    </source>
</evidence>
<feature type="transmembrane region" description="Helical" evidence="6">
    <location>
        <begin position="86"/>
        <end position="104"/>
    </location>
</feature>
<comment type="caution">
    <text evidence="8">The sequence shown here is derived from an EMBL/GenBank/DDBJ whole genome shotgun (WGS) entry which is preliminary data.</text>
</comment>
<feature type="domain" description="EamA" evidence="7">
    <location>
        <begin position="143"/>
        <end position="274"/>
    </location>
</feature>
<evidence type="ECO:0000256" key="2">
    <source>
        <dbReference type="ARBA" id="ARBA00007362"/>
    </source>
</evidence>
<keyword evidence="3 6" id="KW-0812">Transmembrane</keyword>
<evidence type="ECO:0000256" key="4">
    <source>
        <dbReference type="ARBA" id="ARBA00022989"/>
    </source>
</evidence>
<dbReference type="PANTHER" id="PTHR32322">
    <property type="entry name" value="INNER MEMBRANE TRANSPORTER"/>
    <property type="match status" value="1"/>
</dbReference>
<feature type="domain" description="EamA" evidence="7">
    <location>
        <begin position="1"/>
        <end position="131"/>
    </location>
</feature>
<keyword evidence="9" id="KW-1185">Reference proteome</keyword>
<name>A0A919T4F1_9ACTN</name>
<proteinExistence type="inferred from homology"/>
<evidence type="ECO:0000256" key="3">
    <source>
        <dbReference type="ARBA" id="ARBA00022692"/>
    </source>
</evidence>
<keyword evidence="4 6" id="KW-1133">Transmembrane helix</keyword>
<feature type="transmembrane region" description="Helical" evidence="6">
    <location>
        <begin position="203"/>
        <end position="221"/>
    </location>
</feature>
<evidence type="ECO:0000256" key="6">
    <source>
        <dbReference type="SAM" id="Phobius"/>
    </source>
</evidence>
<dbReference type="GO" id="GO:0016020">
    <property type="term" value="C:membrane"/>
    <property type="evidence" value="ECO:0007669"/>
    <property type="project" value="UniProtKB-SubCell"/>
</dbReference>
<accession>A0A919T4F1</accession>
<comment type="subcellular location">
    <subcellularLocation>
        <location evidence="1">Membrane</location>
        <topology evidence="1">Multi-pass membrane protein</topology>
    </subcellularLocation>
</comment>
<sequence>MLAAMVLGGTIGPAQVLIGDTIGPAALAGWRHLIGGLALTAMALRDLEAFQSLRGRRVWTNVVATGVLSAGYQFSFLMAVSLTGGAMGTVVAVATVPLFSGIAARRVDGEPLTRNWMLGSGVAVAGSVLLLLPGAGARVNPVGLLWGVLAGAIFAGYTVLSKRLSTDVPDVHVSTGLTMLIGAVVLAPAMLTDAGEVGQPRTVLLIAWLGLITTGAVYALYTKGLQSVSANLAGTLSLGEPLAATLLSTLILGERLTTTAWAACATILGGLLIAAVTGPAPVADLTGDAPLYIWPKAIGMVAMPVGIPVQTRQVGVRPPAVGRAVPVARGQARIPHRVG</sequence>
<evidence type="ECO:0000259" key="7">
    <source>
        <dbReference type="Pfam" id="PF00892"/>
    </source>
</evidence>
<reference evidence="8" key="1">
    <citation type="submission" date="2021-03" db="EMBL/GenBank/DDBJ databases">
        <title>Whole genome shotgun sequence of Actinoplanes consettensis NBRC 14913.</title>
        <authorList>
            <person name="Komaki H."/>
            <person name="Tamura T."/>
        </authorList>
    </citation>
    <scope>NUCLEOTIDE SEQUENCE</scope>
    <source>
        <strain evidence="8">NBRC 14913</strain>
    </source>
</reference>
<feature type="transmembrane region" description="Helical" evidence="6">
    <location>
        <begin position="172"/>
        <end position="191"/>
    </location>
</feature>
<dbReference type="SUPFAM" id="SSF103481">
    <property type="entry name" value="Multidrug resistance efflux transporter EmrE"/>
    <property type="match status" value="2"/>
</dbReference>
<evidence type="ECO:0000313" key="9">
    <source>
        <dbReference type="Proteomes" id="UP000680865"/>
    </source>
</evidence>
<organism evidence="8 9">
    <name type="scientific">Winogradskya consettensis</name>
    <dbReference type="NCBI Taxonomy" id="113560"/>
    <lineage>
        <taxon>Bacteria</taxon>
        <taxon>Bacillati</taxon>
        <taxon>Actinomycetota</taxon>
        <taxon>Actinomycetes</taxon>
        <taxon>Micromonosporales</taxon>
        <taxon>Micromonosporaceae</taxon>
        <taxon>Winogradskya</taxon>
    </lineage>
</organism>
<feature type="transmembrane region" description="Helical" evidence="6">
    <location>
        <begin position="258"/>
        <end position="276"/>
    </location>
</feature>
<dbReference type="Proteomes" id="UP000680865">
    <property type="component" value="Unassembled WGS sequence"/>
</dbReference>
<dbReference type="InterPro" id="IPR050638">
    <property type="entry name" value="AA-Vitamin_Transporters"/>
</dbReference>
<protein>
    <submittedName>
        <fullName evidence="8">Transporter</fullName>
    </submittedName>
</protein>
<evidence type="ECO:0000256" key="5">
    <source>
        <dbReference type="ARBA" id="ARBA00023136"/>
    </source>
</evidence>
<dbReference type="InterPro" id="IPR037185">
    <property type="entry name" value="EmrE-like"/>
</dbReference>
<dbReference type="EMBL" id="BOQP01000067">
    <property type="protein sequence ID" value="GIM84545.1"/>
    <property type="molecule type" value="Genomic_DNA"/>
</dbReference>
<dbReference type="PANTHER" id="PTHR32322:SF2">
    <property type="entry name" value="EAMA DOMAIN-CONTAINING PROTEIN"/>
    <property type="match status" value="1"/>
</dbReference>
<feature type="transmembrane region" description="Helical" evidence="6">
    <location>
        <begin position="142"/>
        <end position="160"/>
    </location>
</feature>
<dbReference type="AlphaFoldDB" id="A0A919T4F1"/>
<feature type="transmembrane region" description="Helical" evidence="6">
    <location>
        <begin position="116"/>
        <end position="136"/>
    </location>
</feature>
<dbReference type="InterPro" id="IPR000620">
    <property type="entry name" value="EamA_dom"/>
</dbReference>
<dbReference type="Pfam" id="PF00892">
    <property type="entry name" value="EamA"/>
    <property type="match status" value="2"/>
</dbReference>
<comment type="similarity">
    <text evidence="2">Belongs to the EamA transporter family.</text>
</comment>